<reference evidence="1 2" key="1">
    <citation type="submission" date="2019-09" db="EMBL/GenBank/DDBJ databases">
        <title>Taxonomic organization of the family Brucellaceae based on a phylogenomic approach.</title>
        <authorList>
            <person name="Leclercq S."/>
            <person name="Cloeckaert A."/>
            <person name="Zygmunt M.S."/>
        </authorList>
    </citation>
    <scope>NUCLEOTIDE SEQUENCE [LARGE SCALE GENOMIC DNA]</scope>
    <source>
        <strain evidence="1 2">WS1830</strain>
    </source>
</reference>
<proteinExistence type="predicted"/>
<evidence type="ECO:0000313" key="1">
    <source>
        <dbReference type="EMBL" id="KAB2675132.1"/>
    </source>
</evidence>
<protein>
    <submittedName>
        <fullName evidence="1">Uncharacterized protein</fullName>
    </submittedName>
</protein>
<comment type="caution">
    <text evidence="1">The sequence shown here is derived from an EMBL/GenBank/DDBJ whole genome shotgun (WGS) entry which is preliminary data.</text>
</comment>
<dbReference type="Proteomes" id="UP000481643">
    <property type="component" value="Unassembled WGS sequence"/>
</dbReference>
<evidence type="ECO:0000313" key="2">
    <source>
        <dbReference type="Proteomes" id="UP000481643"/>
    </source>
</evidence>
<gene>
    <name evidence="1" type="ORF">F9L08_27985</name>
</gene>
<organism evidence="1 2">
    <name type="scientific">Brucella tritici</name>
    <dbReference type="NCBI Taxonomy" id="94626"/>
    <lineage>
        <taxon>Bacteria</taxon>
        <taxon>Pseudomonadati</taxon>
        <taxon>Pseudomonadota</taxon>
        <taxon>Alphaproteobacteria</taxon>
        <taxon>Hyphomicrobiales</taxon>
        <taxon>Brucellaceae</taxon>
        <taxon>Brucella/Ochrobactrum group</taxon>
        <taxon>Brucella</taxon>
    </lineage>
</organism>
<dbReference type="RefSeq" id="WP_151654378.1">
    <property type="nucleotide sequence ID" value="NZ_WBVX01000059.1"/>
</dbReference>
<dbReference type="EMBL" id="WBVX01000059">
    <property type="protein sequence ID" value="KAB2675132.1"/>
    <property type="molecule type" value="Genomic_DNA"/>
</dbReference>
<dbReference type="AlphaFoldDB" id="A0A6L3Y4S4"/>
<accession>A0A6L3Y4S4</accession>
<sequence length="128" mass="14792">MITIYNRNSNQDTPEWIAVFSNNQAYYERYRRATSHNVVVAEILKQDFIDAAFETLYAATPEDTSFDMVEFKSNPFFEIRFRIDPELASRLASSLDDSGTYLLAIELFDSCLDLALEAADKRLKTRSR</sequence>
<name>A0A6L3Y4S4_9HYPH</name>